<protein>
    <submittedName>
        <fullName evidence="1">Uncharacterized protein</fullName>
    </submittedName>
</protein>
<organism evidence="1 2">
    <name type="scientific">Trapa natans</name>
    <name type="common">Water chestnut</name>
    <dbReference type="NCBI Taxonomy" id="22666"/>
    <lineage>
        <taxon>Eukaryota</taxon>
        <taxon>Viridiplantae</taxon>
        <taxon>Streptophyta</taxon>
        <taxon>Embryophyta</taxon>
        <taxon>Tracheophyta</taxon>
        <taxon>Spermatophyta</taxon>
        <taxon>Magnoliopsida</taxon>
        <taxon>eudicotyledons</taxon>
        <taxon>Gunneridae</taxon>
        <taxon>Pentapetalae</taxon>
        <taxon>rosids</taxon>
        <taxon>malvids</taxon>
        <taxon>Myrtales</taxon>
        <taxon>Lythraceae</taxon>
        <taxon>Trapa</taxon>
    </lineage>
</organism>
<dbReference type="AlphaFoldDB" id="A0AAN7LVS5"/>
<dbReference type="Proteomes" id="UP001346149">
    <property type="component" value="Unassembled WGS sequence"/>
</dbReference>
<sequence length="190" mass="21131">MSFNSQDCIVILTKPPFENGHPLRIILNTHFYQKKSSRPCIHKQLLIVTTTLQSIFLTSSFLPNETDVRAPIGSVVAPARIQYLLQVNCSCSNLLLPPFIAGSLVSISSFAHLKNNPEIYQSPTTIAVSLSPIPPGVFYGILALRTSSFPVVILHYISCEIWICDVFSCSYRQGVNKLSRAYTVHTRSMT</sequence>
<dbReference type="EMBL" id="JAXQNO010000008">
    <property type="protein sequence ID" value="KAK4793014.1"/>
    <property type="molecule type" value="Genomic_DNA"/>
</dbReference>
<evidence type="ECO:0000313" key="2">
    <source>
        <dbReference type="Proteomes" id="UP001346149"/>
    </source>
</evidence>
<accession>A0AAN7LVS5</accession>
<comment type="caution">
    <text evidence="1">The sequence shown here is derived from an EMBL/GenBank/DDBJ whole genome shotgun (WGS) entry which is preliminary data.</text>
</comment>
<reference evidence="1 2" key="1">
    <citation type="journal article" date="2023" name="Hortic Res">
        <title>Pangenome of water caltrop reveals structural variations and asymmetric subgenome divergence after allopolyploidization.</title>
        <authorList>
            <person name="Zhang X."/>
            <person name="Chen Y."/>
            <person name="Wang L."/>
            <person name="Yuan Y."/>
            <person name="Fang M."/>
            <person name="Shi L."/>
            <person name="Lu R."/>
            <person name="Comes H.P."/>
            <person name="Ma Y."/>
            <person name="Chen Y."/>
            <person name="Huang G."/>
            <person name="Zhou Y."/>
            <person name="Zheng Z."/>
            <person name="Qiu Y."/>
        </authorList>
    </citation>
    <scope>NUCLEOTIDE SEQUENCE [LARGE SCALE GENOMIC DNA]</scope>
    <source>
        <strain evidence="1">F231</strain>
    </source>
</reference>
<proteinExistence type="predicted"/>
<keyword evidence="2" id="KW-1185">Reference proteome</keyword>
<evidence type="ECO:0000313" key="1">
    <source>
        <dbReference type="EMBL" id="KAK4793014.1"/>
    </source>
</evidence>
<gene>
    <name evidence="1" type="ORF">SAY86_023449</name>
</gene>
<name>A0AAN7LVS5_TRANT</name>